<accession>A0A484MAL9</accession>
<dbReference type="Proteomes" id="UP000595140">
    <property type="component" value="Unassembled WGS sequence"/>
</dbReference>
<dbReference type="AlphaFoldDB" id="A0A484MAL9"/>
<name>A0A484MAL9_9ASTE</name>
<reference evidence="1 2" key="1">
    <citation type="submission" date="2018-04" db="EMBL/GenBank/DDBJ databases">
        <authorList>
            <person name="Vogel A."/>
        </authorList>
    </citation>
    <scope>NUCLEOTIDE SEQUENCE [LARGE SCALE GENOMIC DNA]</scope>
</reference>
<dbReference type="OrthoDB" id="1303978at2759"/>
<evidence type="ECO:0000313" key="1">
    <source>
        <dbReference type="EMBL" id="VFQ84946.1"/>
    </source>
</evidence>
<protein>
    <recommendedName>
        <fullName evidence="3">Aminotransferase-like plant mobile domain-containing protein</fullName>
    </recommendedName>
</protein>
<proteinExistence type="predicted"/>
<keyword evidence="2" id="KW-1185">Reference proteome</keyword>
<organism evidence="1 2">
    <name type="scientific">Cuscuta campestris</name>
    <dbReference type="NCBI Taxonomy" id="132261"/>
    <lineage>
        <taxon>Eukaryota</taxon>
        <taxon>Viridiplantae</taxon>
        <taxon>Streptophyta</taxon>
        <taxon>Embryophyta</taxon>
        <taxon>Tracheophyta</taxon>
        <taxon>Spermatophyta</taxon>
        <taxon>Magnoliopsida</taxon>
        <taxon>eudicotyledons</taxon>
        <taxon>Gunneridae</taxon>
        <taxon>Pentapetalae</taxon>
        <taxon>asterids</taxon>
        <taxon>lamiids</taxon>
        <taxon>Solanales</taxon>
        <taxon>Convolvulaceae</taxon>
        <taxon>Cuscuteae</taxon>
        <taxon>Cuscuta</taxon>
        <taxon>Cuscuta subgen. Grammica</taxon>
        <taxon>Cuscuta sect. Cleistogrammica</taxon>
    </lineage>
</organism>
<dbReference type="EMBL" id="OOIL02002808">
    <property type="protein sequence ID" value="VFQ84946.1"/>
    <property type="molecule type" value="Genomic_DNA"/>
</dbReference>
<sequence length="71" mass="8523">MYFPDRFCRQFGALQRIPQDVAYDRHLHSIKSNTMELGDSERHYLDVWEGRYVAHVPMEFGMIDATPEYRQ</sequence>
<evidence type="ECO:0000313" key="2">
    <source>
        <dbReference type="Proteomes" id="UP000595140"/>
    </source>
</evidence>
<evidence type="ECO:0008006" key="3">
    <source>
        <dbReference type="Google" id="ProtNLM"/>
    </source>
</evidence>
<gene>
    <name evidence="1" type="ORF">CCAM_LOCUS26722</name>
</gene>